<evidence type="ECO:0000313" key="2">
    <source>
        <dbReference type="EMBL" id="PIQ75095.1"/>
    </source>
</evidence>
<name>A0A2H0KUX2_9BACT</name>
<proteinExistence type="predicted"/>
<accession>A0A2H0KUX2</accession>
<organism evidence="2 3">
    <name type="scientific">Candidatus Portnoybacteria bacterium CG11_big_fil_rev_8_21_14_0_20_40_15</name>
    <dbReference type="NCBI Taxonomy" id="1974817"/>
    <lineage>
        <taxon>Bacteria</taxon>
        <taxon>Candidatus Portnoyibacteriota</taxon>
    </lineage>
</organism>
<evidence type="ECO:0000256" key="1">
    <source>
        <dbReference type="SAM" id="SignalP"/>
    </source>
</evidence>
<sequence length="575" mass="65336">MKKILIKIFFVSAVFFILSSFAKADTLGEHTPFFVDSSYDSLDRSALVATLQEVSARAYFYAEDDWWNSLSSQDSAKSAIHLLAAEFDQKIYPKLIQVYGSLWEPGIDNDYKVTILISRIKEGAGGYFNSADEYQRNSVPTSNEREMIYLNSSYFDTLRAKSFLAHEFQHLITFYQKDKLRGVADEVWLNEARSEYASTLVGYDDVFVGSNLEKRILDFYKDPSDSLTEWTNVPIDYGSANLFMQYLVSHFGNQILTKMVQNPYAGIASINEALKQLGFKETLSDIFFDWTAANYLNDCKIEGQKYCYLNNILNEKLKVSPTVSQLLSSTGISSISWTDFVKDWSGHWYKFSGGNANLKLSFKQAPSTTFKAAYIIQKINGSAEIKFINLDASGQGTDLVENFGTDVSSVTLVPVSVTNTSGFGISEPFRQFSYQVNLTTEAVMPSLPSSVPSSVSPNYPDGSLIRAKGDYKVYVLSGGYKRWIQNSEIFKFYPHFGWQAVIEATPEERDWYRDDWLVRADGDLRVYEINGDGTKHWLNMTAEEFSQTGRIWDMVYIINNSERDFYKTGADVMFR</sequence>
<gene>
    <name evidence="2" type="ORF">COV84_03325</name>
</gene>
<evidence type="ECO:0000313" key="3">
    <source>
        <dbReference type="Proteomes" id="UP000229317"/>
    </source>
</evidence>
<dbReference type="EMBL" id="PCVO01000048">
    <property type="protein sequence ID" value="PIQ75095.1"/>
    <property type="molecule type" value="Genomic_DNA"/>
</dbReference>
<evidence type="ECO:0008006" key="4">
    <source>
        <dbReference type="Google" id="ProtNLM"/>
    </source>
</evidence>
<protein>
    <recommendedName>
        <fullName evidence="4">Peptidase M6-like domain-containing protein</fullName>
    </recommendedName>
</protein>
<reference evidence="2 3" key="1">
    <citation type="submission" date="2017-09" db="EMBL/GenBank/DDBJ databases">
        <title>Depth-based differentiation of microbial function through sediment-hosted aquifers and enrichment of novel symbionts in the deep terrestrial subsurface.</title>
        <authorList>
            <person name="Probst A.J."/>
            <person name="Ladd B."/>
            <person name="Jarett J.K."/>
            <person name="Geller-Mcgrath D.E."/>
            <person name="Sieber C.M."/>
            <person name="Emerson J.B."/>
            <person name="Anantharaman K."/>
            <person name="Thomas B.C."/>
            <person name="Malmstrom R."/>
            <person name="Stieglmeier M."/>
            <person name="Klingl A."/>
            <person name="Woyke T."/>
            <person name="Ryan C.M."/>
            <person name="Banfield J.F."/>
        </authorList>
    </citation>
    <scope>NUCLEOTIDE SEQUENCE [LARGE SCALE GENOMIC DNA]</scope>
    <source>
        <strain evidence="2">CG11_big_fil_rev_8_21_14_0_20_40_15</strain>
    </source>
</reference>
<comment type="caution">
    <text evidence="2">The sequence shown here is derived from an EMBL/GenBank/DDBJ whole genome shotgun (WGS) entry which is preliminary data.</text>
</comment>
<dbReference type="AlphaFoldDB" id="A0A2H0KUX2"/>
<feature type="signal peptide" evidence="1">
    <location>
        <begin position="1"/>
        <end position="24"/>
    </location>
</feature>
<dbReference type="Proteomes" id="UP000229317">
    <property type="component" value="Unassembled WGS sequence"/>
</dbReference>
<feature type="chain" id="PRO_5013762610" description="Peptidase M6-like domain-containing protein" evidence="1">
    <location>
        <begin position="25"/>
        <end position="575"/>
    </location>
</feature>
<keyword evidence="1" id="KW-0732">Signal</keyword>